<name>I0GS05_SELRL</name>
<protein>
    <submittedName>
        <fullName evidence="1">Uncharacterized protein</fullName>
    </submittedName>
</protein>
<dbReference type="Proteomes" id="UP000007887">
    <property type="component" value="Chromosome"/>
</dbReference>
<evidence type="ECO:0000313" key="2">
    <source>
        <dbReference type="Proteomes" id="UP000007887"/>
    </source>
</evidence>
<dbReference type="KEGG" id="sri:SELR_18340"/>
<dbReference type="PATRIC" id="fig|927704.6.peg.1908"/>
<organism evidence="1 2">
    <name type="scientific">Selenomonas ruminantium subsp. lactilytica (strain NBRC 103574 / TAM6421)</name>
    <dbReference type="NCBI Taxonomy" id="927704"/>
    <lineage>
        <taxon>Bacteria</taxon>
        <taxon>Bacillati</taxon>
        <taxon>Bacillota</taxon>
        <taxon>Negativicutes</taxon>
        <taxon>Selenomonadales</taxon>
        <taxon>Selenomonadaceae</taxon>
        <taxon>Selenomonas</taxon>
    </lineage>
</organism>
<sequence>MKGSYAIAEKYPVVLLIDGGDLRDWGEVQEMTKQDYERFLSDLEKFRKLVCEHEHNDCDHNRCMACIDGCYGDECAFDVVIESIERLERESNDN</sequence>
<gene>
    <name evidence="1" type="ordered locus">SELR_18340</name>
</gene>
<dbReference type="EMBL" id="AP012292">
    <property type="protein sequence ID" value="BAL83542.1"/>
    <property type="molecule type" value="Genomic_DNA"/>
</dbReference>
<accession>I0GS05</accession>
<evidence type="ECO:0000313" key="1">
    <source>
        <dbReference type="EMBL" id="BAL83542.1"/>
    </source>
</evidence>
<reference evidence="1 2" key="1">
    <citation type="submission" date="2011-10" db="EMBL/GenBank/DDBJ databases">
        <title>Whole genome sequence of Selenomonas ruminantium subsp. lactilytica TAM6421.</title>
        <authorList>
            <person name="Oguchi A."/>
            <person name="Ankai A."/>
            <person name="Kaneko J."/>
            <person name="Yamada-Narita S."/>
            <person name="Fukui S."/>
            <person name="Takahashi M."/>
            <person name="Onodera T."/>
            <person name="Kojima S."/>
            <person name="Fushimi T."/>
            <person name="Abe N."/>
            <person name="Kamio Y."/>
            <person name="Yamazaki S."/>
            <person name="Fujita N."/>
        </authorList>
    </citation>
    <scope>NUCLEOTIDE SEQUENCE [LARGE SCALE GENOMIC DNA]</scope>
    <source>
        <strain evidence="2">NBRC 103574 / TAM6421</strain>
    </source>
</reference>
<proteinExistence type="predicted"/>
<dbReference type="HOGENOM" id="CLU_2384499_0_0_9"/>
<dbReference type="AlphaFoldDB" id="I0GS05"/>